<dbReference type="Gene3D" id="3.40.50.1820">
    <property type="entry name" value="alpha/beta hydrolase"/>
    <property type="match status" value="1"/>
</dbReference>
<dbReference type="Pfam" id="PF12697">
    <property type="entry name" value="Abhydrolase_6"/>
    <property type="match status" value="1"/>
</dbReference>
<dbReference type="RefSeq" id="WP_064804143.1">
    <property type="nucleotide sequence ID" value="NZ_CP016022.1"/>
</dbReference>
<dbReference type="STRING" id="190721.ACS15_2426"/>
<dbReference type="GO" id="GO:0016020">
    <property type="term" value="C:membrane"/>
    <property type="evidence" value="ECO:0007669"/>
    <property type="project" value="TreeGrafter"/>
</dbReference>
<name>A0A191ZY83_9RALS</name>
<dbReference type="GeneID" id="61526633"/>
<dbReference type="AlphaFoldDB" id="A0A191ZY83"/>
<accession>A0A191ZY83</accession>
<dbReference type="PIRSF" id="PIRSF017388">
    <property type="entry name" value="Esterase_lipase"/>
    <property type="match status" value="1"/>
</dbReference>
<proteinExistence type="predicted"/>
<dbReference type="GO" id="GO:0052689">
    <property type="term" value="F:carboxylic ester hydrolase activity"/>
    <property type="evidence" value="ECO:0007669"/>
    <property type="project" value="InterPro"/>
</dbReference>
<evidence type="ECO:0000313" key="1">
    <source>
        <dbReference type="EMBL" id="ANJ73043.1"/>
    </source>
</evidence>
<dbReference type="EMBL" id="CP016022">
    <property type="protein sequence ID" value="ANJ73043.1"/>
    <property type="molecule type" value="Genomic_DNA"/>
</dbReference>
<protein>
    <submittedName>
        <fullName evidence="1">Esterase</fullName>
    </submittedName>
</protein>
<dbReference type="OrthoDB" id="8612291at2"/>
<dbReference type="PANTHER" id="PTHR43798:SF33">
    <property type="entry name" value="HYDROLASE, PUTATIVE (AFU_ORTHOLOGUE AFUA_2G14860)-RELATED"/>
    <property type="match status" value="1"/>
</dbReference>
<dbReference type="InterPro" id="IPR050266">
    <property type="entry name" value="AB_hydrolase_sf"/>
</dbReference>
<dbReference type="SUPFAM" id="SSF53474">
    <property type="entry name" value="alpha/beta-Hydrolases"/>
    <property type="match status" value="1"/>
</dbReference>
<sequence>MTTPAPGSTAVLLIHGLGGTSYDLGVLQKALRNAGAVALAPTLPGHGTRPEDLLATHAEAWLDTLAQTYNQLLAEHETVHIAGMCMGALLALVLAHRVRHGVDRPQARLALLATPMYIDGWSTPWYRELRHAVYRIPGMAARMRVEEDEPFGIKNPLLRRIIKAKLARGDSFHYPWVPLTCIREVDRLRAKAHAAMRTTPCETLIIHAREDELTSLRSAETLQANLPHARTVVLENSYHMICVDNDRDQVAAELLGFFQFDPAAARRKATAAAD</sequence>
<gene>
    <name evidence="1" type="ORF">A9Y76_11435</name>
</gene>
<dbReference type="InterPro" id="IPR029058">
    <property type="entry name" value="AB_hydrolase_fold"/>
</dbReference>
<evidence type="ECO:0000313" key="2">
    <source>
        <dbReference type="Proteomes" id="UP000078572"/>
    </source>
</evidence>
<keyword evidence="2" id="KW-1185">Reference proteome</keyword>
<dbReference type="PANTHER" id="PTHR43798">
    <property type="entry name" value="MONOACYLGLYCEROL LIPASE"/>
    <property type="match status" value="1"/>
</dbReference>
<reference evidence="2" key="1">
    <citation type="submission" date="2016-06" db="EMBL/GenBank/DDBJ databases">
        <authorList>
            <person name="Xu Y."/>
            <person name="Nagy A."/>
            <person name="Yan X."/>
            <person name="Kim S.W."/>
            <person name="Haley B."/>
            <person name="Liu N.T."/>
            <person name="Nou X."/>
        </authorList>
    </citation>
    <scope>NUCLEOTIDE SEQUENCE [LARGE SCALE GENOMIC DNA]</scope>
    <source>
        <strain evidence="2">ATCC 49129</strain>
    </source>
</reference>
<dbReference type="InterPro" id="IPR000073">
    <property type="entry name" value="AB_hydrolase_1"/>
</dbReference>
<organism evidence="1 2">
    <name type="scientific">Ralstonia insidiosa</name>
    <dbReference type="NCBI Taxonomy" id="190721"/>
    <lineage>
        <taxon>Bacteria</taxon>
        <taxon>Pseudomonadati</taxon>
        <taxon>Pseudomonadota</taxon>
        <taxon>Betaproteobacteria</taxon>
        <taxon>Burkholderiales</taxon>
        <taxon>Burkholderiaceae</taxon>
        <taxon>Ralstonia</taxon>
    </lineage>
</organism>
<dbReference type="InterPro" id="IPR012354">
    <property type="entry name" value="Esterase_lipase"/>
</dbReference>
<dbReference type="Proteomes" id="UP000078572">
    <property type="component" value="Chromosome 1"/>
</dbReference>